<comment type="caution">
    <text evidence="2">The sequence shown here is derived from an EMBL/GenBank/DDBJ whole genome shotgun (WGS) entry which is preliminary data.</text>
</comment>
<dbReference type="SUPFAM" id="SSF50249">
    <property type="entry name" value="Nucleic acid-binding proteins"/>
    <property type="match status" value="2"/>
</dbReference>
<reference evidence="3" key="1">
    <citation type="journal article" date="2019" name="Int. J. Syst. Evol. Microbiol.">
        <title>The Global Catalogue of Microorganisms (GCM) 10K type strain sequencing project: providing services to taxonomists for standard genome sequencing and annotation.</title>
        <authorList>
            <consortium name="The Broad Institute Genomics Platform"/>
            <consortium name="The Broad Institute Genome Sequencing Center for Infectious Disease"/>
            <person name="Wu L."/>
            <person name="Ma J."/>
        </authorList>
    </citation>
    <scope>NUCLEOTIDE SEQUENCE [LARGE SCALE GENOMIC DNA]</scope>
    <source>
        <strain evidence="3">JCM 14234</strain>
    </source>
</reference>
<accession>A0ABP6LAP4</accession>
<feature type="domain" description="ChsH2 C-terminal OB-fold" evidence="1">
    <location>
        <begin position="246"/>
        <end position="310"/>
    </location>
</feature>
<protein>
    <submittedName>
        <fullName evidence="2">OB-fold nucleic acid binding domain-containing protein</fullName>
    </submittedName>
</protein>
<gene>
    <name evidence="2" type="ORF">GCM10010528_12890</name>
</gene>
<dbReference type="InterPro" id="IPR012340">
    <property type="entry name" value="NA-bd_OB-fold"/>
</dbReference>
<sequence length="343" mass="36332">MEFVSTSPITDPVAEVPAPTTTILSAPLTNNFDYTRSLGPVLSQFALALRAGRILGSRSADGRIYAPPVEFDPATGRLSTDLVEVGAVGTVTGWTWESSPAGAQPAAAPFAWALIRLDGADTALLHAVLAPSAGAMSTGMRVRAVWRAARTGLITDIRHFEPGDVAAEAPANTAGLPGETDGNVIVTTPIATAITHSASEAESVYLAGMARGKLIGNRMAAGVDEGRVYFPPRDVSPADGAPAAEYVDLPDTGIVTTFCIVNVPFQGQKIKPPYVAAYVLIDGTDIPFLHLILDCPADEVRMGMRVKAVWLPDDQWEHSMGNISHFRPTGEPDADYDSYQEYV</sequence>
<proteinExistence type="predicted"/>
<dbReference type="Gene3D" id="6.10.30.10">
    <property type="match status" value="2"/>
</dbReference>
<dbReference type="Pfam" id="PF01796">
    <property type="entry name" value="OB_ChsH2_C"/>
    <property type="match status" value="2"/>
</dbReference>
<organism evidence="2 3">
    <name type="scientific">Gordonia defluvii</name>
    <dbReference type="NCBI Taxonomy" id="283718"/>
    <lineage>
        <taxon>Bacteria</taxon>
        <taxon>Bacillati</taxon>
        <taxon>Actinomycetota</taxon>
        <taxon>Actinomycetes</taxon>
        <taxon>Mycobacteriales</taxon>
        <taxon>Gordoniaceae</taxon>
        <taxon>Gordonia</taxon>
    </lineage>
</organism>
<dbReference type="Proteomes" id="UP001501035">
    <property type="component" value="Unassembled WGS sequence"/>
</dbReference>
<dbReference type="PANTHER" id="PTHR34075">
    <property type="entry name" value="BLR3430 PROTEIN"/>
    <property type="match status" value="1"/>
</dbReference>
<dbReference type="InterPro" id="IPR052513">
    <property type="entry name" value="Thioester_dehydratase-like"/>
</dbReference>
<dbReference type="InterPro" id="IPR002878">
    <property type="entry name" value="ChsH2_C"/>
</dbReference>
<evidence type="ECO:0000313" key="2">
    <source>
        <dbReference type="EMBL" id="GAA3033246.1"/>
    </source>
</evidence>
<dbReference type="PANTHER" id="PTHR34075:SF5">
    <property type="entry name" value="BLR3430 PROTEIN"/>
    <property type="match status" value="1"/>
</dbReference>
<evidence type="ECO:0000259" key="1">
    <source>
        <dbReference type="Pfam" id="PF01796"/>
    </source>
</evidence>
<evidence type="ECO:0000313" key="3">
    <source>
        <dbReference type="Proteomes" id="UP001501035"/>
    </source>
</evidence>
<keyword evidence="3" id="KW-1185">Reference proteome</keyword>
<feature type="domain" description="ChsH2 C-terminal OB-fold" evidence="1">
    <location>
        <begin position="83"/>
        <end position="147"/>
    </location>
</feature>
<name>A0ABP6LAP4_9ACTN</name>
<dbReference type="EMBL" id="BAAAVS010000020">
    <property type="protein sequence ID" value="GAA3033246.1"/>
    <property type="molecule type" value="Genomic_DNA"/>
</dbReference>